<reference evidence="1 2" key="1">
    <citation type="submission" date="2024-02" db="EMBL/GenBank/DDBJ databases">
        <title>Discinaceae phylogenomics.</title>
        <authorList>
            <person name="Dirks A.C."/>
            <person name="James T.Y."/>
        </authorList>
    </citation>
    <scope>NUCLEOTIDE SEQUENCE [LARGE SCALE GENOMIC DNA]</scope>
    <source>
        <strain evidence="1 2">ACD0624</strain>
    </source>
</reference>
<protein>
    <submittedName>
        <fullName evidence="1">Uncharacterized protein</fullName>
    </submittedName>
</protein>
<sequence length="125" mass="15042">MSYGGPSAVGLRRLSSSERERRYDRIEMLTKELKLALKDEMGRRKDSWDADGDREEEMKYETRKMQVYEGLIELAGDIQRALRDRNKEAVLDLWEKEMEERRVQRSGSARREFEIQRARVNREWE</sequence>
<organism evidence="1 2">
    <name type="scientific">Discina gigas</name>
    <dbReference type="NCBI Taxonomy" id="1032678"/>
    <lineage>
        <taxon>Eukaryota</taxon>
        <taxon>Fungi</taxon>
        <taxon>Dikarya</taxon>
        <taxon>Ascomycota</taxon>
        <taxon>Pezizomycotina</taxon>
        <taxon>Pezizomycetes</taxon>
        <taxon>Pezizales</taxon>
        <taxon>Discinaceae</taxon>
        <taxon>Discina</taxon>
    </lineage>
</organism>
<dbReference type="Proteomes" id="UP001447188">
    <property type="component" value="Unassembled WGS sequence"/>
</dbReference>
<comment type="caution">
    <text evidence="1">The sequence shown here is derived from an EMBL/GenBank/DDBJ whole genome shotgun (WGS) entry which is preliminary data.</text>
</comment>
<gene>
    <name evidence="1" type="ORF">Q9L58_001169</name>
</gene>
<keyword evidence="2" id="KW-1185">Reference proteome</keyword>
<evidence type="ECO:0000313" key="1">
    <source>
        <dbReference type="EMBL" id="KAL0639852.1"/>
    </source>
</evidence>
<proteinExistence type="predicted"/>
<accession>A0ABR3GVV4</accession>
<dbReference type="EMBL" id="JBBBZM010000008">
    <property type="protein sequence ID" value="KAL0639852.1"/>
    <property type="molecule type" value="Genomic_DNA"/>
</dbReference>
<name>A0ABR3GVV4_9PEZI</name>
<evidence type="ECO:0000313" key="2">
    <source>
        <dbReference type="Proteomes" id="UP001447188"/>
    </source>
</evidence>